<dbReference type="EMBL" id="JARXYA010000011">
    <property type="protein sequence ID" value="MDH6504664.1"/>
    <property type="molecule type" value="Genomic_DNA"/>
</dbReference>
<keyword evidence="1" id="KW-0732">Signal</keyword>
<evidence type="ECO:0000313" key="2">
    <source>
        <dbReference type="EMBL" id="MDH6504664.1"/>
    </source>
</evidence>
<keyword evidence="3" id="KW-1185">Reference proteome</keyword>
<proteinExistence type="predicted"/>
<dbReference type="AlphaFoldDB" id="A0AA43MB55"/>
<dbReference type="GeneID" id="83595419"/>
<feature type="signal peptide" evidence="1">
    <location>
        <begin position="1"/>
        <end position="26"/>
    </location>
</feature>
<dbReference type="Proteomes" id="UP001161160">
    <property type="component" value="Unassembled WGS sequence"/>
</dbReference>
<protein>
    <recommendedName>
        <fullName evidence="4">Calcineurin-like phosphoesterase domain-containing protein</fullName>
    </recommendedName>
</protein>
<name>A0AA43MB55_9BURK</name>
<reference evidence="2" key="1">
    <citation type="submission" date="2023-04" db="EMBL/GenBank/DDBJ databases">
        <title>Genome Encyclopedia of Bacteria and Archaea VI: Functional Genomics of Type Strains.</title>
        <authorList>
            <person name="Whitman W."/>
        </authorList>
    </citation>
    <scope>NUCLEOTIDE SEQUENCE</scope>
    <source>
        <strain evidence="2">Enz.4-51</strain>
    </source>
</reference>
<comment type="caution">
    <text evidence="2">The sequence shown here is derived from an EMBL/GenBank/DDBJ whole genome shotgun (WGS) entry which is preliminary data.</text>
</comment>
<evidence type="ECO:0000313" key="3">
    <source>
        <dbReference type="Proteomes" id="UP001161160"/>
    </source>
</evidence>
<sequence length="323" mass="36801">MNTPFFQRTAGGILLLCCIFFNSVHAQSFRFVALGDMPYTLPGDFVRYERLIGKINSENPSFSIFVGDTKSGSTPCSDEYVQKISNYFNTFQKPLIYSIGDNEWTDCHRPQAGSYDPIERLDYIRSHQFSNKLSFGKQKLVLTRQGDVMPAFTTFVENSLWVKNDFLFVSIHLPGSNNNFGRNASSDEEYKKRNAANLAWIEYAFDQAQQKKYVGIIFAFQADMFYSPDQATSRSSGYRDTLELFSSLAGSTNLPILLIHGDSHRLKIDQPLLNNQKRTLENVYRLEVMGSDQVQAVEIEINPKEANPYGFHPLLIKENIQAD</sequence>
<dbReference type="SUPFAM" id="SSF56300">
    <property type="entry name" value="Metallo-dependent phosphatases"/>
    <property type="match status" value="1"/>
</dbReference>
<accession>A0AA43MB55</accession>
<organism evidence="2 3">
    <name type="scientific">Polynucleobacter sphagniphilus</name>
    <dbReference type="NCBI Taxonomy" id="1743169"/>
    <lineage>
        <taxon>Bacteria</taxon>
        <taxon>Pseudomonadati</taxon>
        <taxon>Pseudomonadota</taxon>
        <taxon>Betaproteobacteria</taxon>
        <taxon>Burkholderiales</taxon>
        <taxon>Burkholderiaceae</taxon>
        <taxon>Polynucleobacter</taxon>
    </lineage>
</organism>
<feature type="chain" id="PRO_5041443175" description="Calcineurin-like phosphoesterase domain-containing protein" evidence="1">
    <location>
        <begin position="27"/>
        <end position="323"/>
    </location>
</feature>
<evidence type="ECO:0000256" key="1">
    <source>
        <dbReference type="SAM" id="SignalP"/>
    </source>
</evidence>
<dbReference type="RefSeq" id="WP_277539866.1">
    <property type="nucleotide sequence ID" value="NZ_JAQFIK010000001.1"/>
</dbReference>
<gene>
    <name evidence="2" type="ORF">M2127_001990</name>
</gene>
<evidence type="ECO:0008006" key="4">
    <source>
        <dbReference type="Google" id="ProtNLM"/>
    </source>
</evidence>
<dbReference type="InterPro" id="IPR029052">
    <property type="entry name" value="Metallo-depent_PP-like"/>
</dbReference>